<evidence type="ECO:0000256" key="1">
    <source>
        <dbReference type="ARBA" id="ARBA00022723"/>
    </source>
</evidence>
<protein>
    <recommendedName>
        <fullName evidence="2">GON domain-containing protein</fullName>
    </recommendedName>
</protein>
<evidence type="ECO:0000313" key="3">
    <source>
        <dbReference type="EMBL" id="KAK6186384.1"/>
    </source>
</evidence>
<name>A0AAN8K131_PATCE</name>
<keyword evidence="1" id="KW-0479">Metal-binding</keyword>
<evidence type="ECO:0000313" key="4">
    <source>
        <dbReference type="Proteomes" id="UP001347796"/>
    </source>
</evidence>
<dbReference type="GO" id="GO:0008270">
    <property type="term" value="F:zinc ion binding"/>
    <property type="evidence" value="ECO:0007669"/>
    <property type="project" value="InterPro"/>
</dbReference>
<evidence type="ECO:0000259" key="2">
    <source>
        <dbReference type="PROSITE" id="PS51046"/>
    </source>
</evidence>
<dbReference type="EMBL" id="JAZGQO010000006">
    <property type="protein sequence ID" value="KAK6186384.1"/>
    <property type="molecule type" value="Genomic_DNA"/>
</dbReference>
<keyword evidence="4" id="KW-1185">Reference proteome</keyword>
<dbReference type="GO" id="GO:0004222">
    <property type="term" value="F:metalloendopeptidase activity"/>
    <property type="evidence" value="ECO:0007669"/>
    <property type="project" value="InterPro"/>
</dbReference>
<dbReference type="PROSITE" id="PS51046">
    <property type="entry name" value="GON"/>
    <property type="match status" value="1"/>
</dbReference>
<proteinExistence type="predicted"/>
<comment type="caution">
    <text evidence="3">The sequence shown here is derived from an EMBL/GenBank/DDBJ whole genome shotgun (WGS) entry which is preliminary data.</text>
</comment>
<dbReference type="Proteomes" id="UP001347796">
    <property type="component" value="Unassembled WGS sequence"/>
</dbReference>
<feature type="domain" description="GON" evidence="2">
    <location>
        <begin position="131"/>
        <end position="331"/>
    </location>
</feature>
<dbReference type="Pfam" id="PF08685">
    <property type="entry name" value="GON"/>
    <property type="match status" value="1"/>
</dbReference>
<sequence length="345" mass="38264">MKSSICNSISFELDTGKCYLYERTVSQYHLETVNGFISTDRFEWTGELLESCNGHTCPNNTLCISSSIGPSTCDIVGCYATSELEPVLTLDQRVYPVGYTLENGCMQGYYSNSSVVCQSDGVWSSFICLPYPRGCDELRQCNNSYEDGDYWLFHQVGGQTKKMKIYCHELNSIDPTAYITLQYPNTASKSSYKYISNATCNVTAFSASEILTKSLGETVFHKISVDTLTLRLVRLRSTFANFTHFTKYAMAKDCTNFINPTCPSLGTFVIDLRNTGFVIQAGATWTLTGKNPKKIDYINFTEGNQVVHGRCGGSCGGCNKNGLYVEINEALQPDIESAVFPVCNV</sequence>
<reference evidence="3 4" key="1">
    <citation type="submission" date="2024-01" db="EMBL/GenBank/DDBJ databases">
        <title>The genome of the rayed Mediterranean limpet Patella caerulea (Linnaeus, 1758).</title>
        <authorList>
            <person name="Anh-Thu Weber A."/>
            <person name="Halstead-Nussloch G."/>
        </authorList>
    </citation>
    <scope>NUCLEOTIDE SEQUENCE [LARGE SCALE GENOMIC DNA]</scope>
    <source>
        <strain evidence="3">AATW-2023a</strain>
        <tissue evidence="3">Whole specimen</tissue>
    </source>
</reference>
<dbReference type="AlphaFoldDB" id="A0AAN8K131"/>
<accession>A0AAN8K131</accession>
<dbReference type="InterPro" id="IPR012314">
    <property type="entry name" value="Pept_M12B_GON-ADAMTSs"/>
</dbReference>
<organism evidence="3 4">
    <name type="scientific">Patella caerulea</name>
    <name type="common">Rayed Mediterranean limpet</name>
    <dbReference type="NCBI Taxonomy" id="87958"/>
    <lineage>
        <taxon>Eukaryota</taxon>
        <taxon>Metazoa</taxon>
        <taxon>Spiralia</taxon>
        <taxon>Lophotrochozoa</taxon>
        <taxon>Mollusca</taxon>
        <taxon>Gastropoda</taxon>
        <taxon>Patellogastropoda</taxon>
        <taxon>Patelloidea</taxon>
        <taxon>Patellidae</taxon>
        <taxon>Patella</taxon>
    </lineage>
</organism>
<gene>
    <name evidence="3" type="ORF">SNE40_008429</name>
</gene>